<dbReference type="EMBL" id="LT962688">
    <property type="protein sequence ID" value="SOR26785.1"/>
    <property type="molecule type" value="Genomic_DNA"/>
</dbReference>
<name>A0A2N9AHF7_METEX</name>
<evidence type="ECO:0000313" key="1">
    <source>
        <dbReference type="EMBL" id="SOR26785.1"/>
    </source>
</evidence>
<reference evidence="2" key="1">
    <citation type="submission" date="2017-10" db="EMBL/GenBank/DDBJ databases">
        <authorList>
            <person name="Regsiter A."/>
            <person name="William W."/>
        </authorList>
    </citation>
    <scope>NUCLEOTIDE SEQUENCE [LARGE SCALE GENOMIC DNA]</scope>
</reference>
<sequence>MAALNGLSFQPSSLEQIERANLVLGSVTYCVTSAMKTQQIFTLTAFLPIKRHVLVS</sequence>
<accession>A0A2N9AHF7</accession>
<organism evidence="1 2">
    <name type="scientific">Methylorubrum extorquens</name>
    <name type="common">Methylobacterium dichloromethanicum</name>
    <name type="synonym">Methylobacterium extorquens</name>
    <dbReference type="NCBI Taxonomy" id="408"/>
    <lineage>
        <taxon>Bacteria</taxon>
        <taxon>Pseudomonadati</taxon>
        <taxon>Pseudomonadota</taxon>
        <taxon>Alphaproteobacteria</taxon>
        <taxon>Hyphomicrobiales</taxon>
        <taxon>Methylobacteriaceae</taxon>
        <taxon>Methylorubrum</taxon>
    </lineage>
</organism>
<dbReference type="Proteomes" id="UP000233769">
    <property type="component" value="Chromosome tk0001"/>
</dbReference>
<protein>
    <submittedName>
        <fullName evidence="1">Uncharacterized protein</fullName>
    </submittedName>
</protein>
<evidence type="ECO:0000313" key="2">
    <source>
        <dbReference type="Proteomes" id="UP000233769"/>
    </source>
</evidence>
<dbReference type="AlphaFoldDB" id="A0A2N9AHF7"/>
<proteinExistence type="predicted"/>
<gene>
    <name evidence="1" type="ORF">TK0001_0183</name>
</gene>